<gene>
    <name evidence="4" type="ORF">A500_10535</name>
</gene>
<keyword evidence="2" id="KW-1133">Transmembrane helix</keyword>
<protein>
    <submittedName>
        <fullName evidence="4">Phage tape measure protein</fullName>
    </submittedName>
</protein>
<dbReference type="NCBIfam" id="TIGR02675">
    <property type="entry name" value="tape_meas_nterm"/>
    <property type="match status" value="1"/>
</dbReference>
<feature type="transmembrane region" description="Helical" evidence="2">
    <location>
        <begin position="322"/>
        <end position="342"/>
    </location>
</feature>
<name>R9C7M1_9CLOT</name>
<evidence type="ECO:0000259" key="3">
    <source>
        <dbReference type="Pfam" id="PF20155"/>
    </source>
</evidence>
<dbReference type="InterPro" id="IPR013491">
    <property type="entry name" value="Tape_meas_N"/>
</dbReference>
<feature type="coiled-coil region" evidence="1">
    <location>
        <begin position="52"/>
        <end position="82"/>
    </location>
</feature>
<dbReference type="EMBL" id="ASRV01000127">
    <property type="protein sequence ID" value="EOR25307.1"/>
    <property type="molecule type" value="Genomic_DNA"/>
</dbReference>
<proteinExistence type="predicted"/>
<dbReference type="PATRIC" id="fig|1202534.3.peg.2090"/>
<sequence>MASIRTQIELMDRITSPLMNITSALNMTVSAFESMDAAANSSFDSSNFDGVREHLNAANMELDEMVQNINEADQQQQEMNNSLNQGTRSASGLERKLLGVAATYASLQGVQKLLNLSDTATLTESRLSLIVDDGGSVEELQNKIFASAQNSRAAYSDVSATIAKLGMMAGDAFTNNDELIAFTELMNKNFVVGGASAAEQASAMYQLTQAMGSGKLQGDEYRSIIENAPMLAKSIEDYMTNVQGATGSMKDWASEGMLTADVIKAAMFNASDQVNEQFENMPKTFGQVATSLKNQALFAFDPLLEKLNDIANSESFNTIATGLTNAFVFASGVAVGALDLITQAGAFLADNWSIIAPLIYGVAAALGIYTGYMIISNAVQLISTGIQTAHAIAIAVKTGATIADAAATNNLTVAQWALNSAMLASPITWIIIGIIAIIAIIYMAVAAFNKFAGTSVSATGIIMGAFAVLGAFIWNTVVGVINAVIQFLWTRFAEPWIGIIEWVLNAFNGGFNSFGDAVANLLGQIISWFLSLGKVVTKIIDAIFGTSWTAGLSSLQDSVLAWGKNDNAITLDRNAPTIDSRIEYSGAWDAGYSMGEGIDEAVSNFDPSNLFNMDIPDPSDYASGYDAASVPGNIADTASNTGAMKDAVDISSDDLKYMRDLAEMETVNRFTTAEIKVDMSGMQNIVNNEMDLDGVVEYMVEKVNEAADAIATEGVHN</sequence>
<keyword evidence="1" id="KW-0175">Coiled coil</keyword>
<dbReference type="RefSeq" id="WP_016207453.1">
    <property type="nucleotide sequence ID" value="NZ_ASRV01000127.1"/>
</dbReference>
<evidence type="ECO:0000256" key="1">
    <source>
        <dbReference type="SAM" id="Coils"/>
    </source>
</evidence>
<dbReference type="AlphaFoldDB" id="R9C7M1"/>
<dbReference type="Pfam" id="PF20155">
    <property type="entry name" value="TMP_3"/>
    <property type="match status" value="1"/>
</dbReference>
<feature type="transmembrane region" description="Helical" evidence="2">
    <location>
        <begin position="460"/>
        <end position="489"/>
    </location>
</feature>
<organism evidence="4 5">
    <name type="scientific">Clostridium sartagoforme AAU1</name>
    <dbReference type="NCBI Taxonomy" id="1202534"/>
    <lineage>
        <taxon>Bacteria</taxon>
        <taxon>Bacillati</taxon>
        <taxon>Bacillota</taxon>
        <taxon>Clostridia</taxon>
        <taxon>Eubacteriales</taxon>
        <taxon>Clostridiaceae</taxon>
        <taxon>Clostridium</taxon>
    </lineage>
</organism>
<reference evidence="4 5" key="1">
    <citation type="submission" date="2013-03" db="EMBL/GenBank/DDBJ databases">
        <title>Whole genome shotgun sequencing of Clostridium sartagoforme AAU1.</title>
        <authorList>
            <person name="Joshi C.G."/>
            <person name="Duggirala S.M."/>
            <person name="Nathani N.M."/>
            <person name="Bhatt V.D."/>
            <person name="Patel A.K."/>
            <person name="Pandya P.R."/>
            <person name="KaPatel J.A."/>
        </authorList>
    </citation>
    <scope>NUCLEOTIDE SEQUENCE [LARGE SCALE GENOMIC DNA]</scope>
    <source>
        <strain evidence="4 5">AAU1</strain>
    </source>
</reference>
<dbReference type="OrthoDB" id="1677957at2"/>
<keyword evidence="2" id="KW-0472">Membrane</keyword>
<evidence type="ECO:0000256" key="2">
    <source>
        <dbReference type="SAM" id="Phobius"/>
    </source>
</evidence>
<comment type="caution">
    <text evidence="4">The sequence shown here is derived from an EMBL/GenBank/DDBJ whole genome shotgun (WGS) entry which is preliminary data.</text>
</comment>
<keyword evidence="5" id="KW-1185">Reference proteome</keyword>
<feature type="transmembrane region" description="Helical" evidence="2">
    <location>
        <begin position="354"/>
        <end position="375"/>
    </location>
</feature>
<evidence type="ECO:0000313" key="4">
    <source>
        <dbReference type="EMBL" id="EOR25307.1"/>
    </source>
</evidence>
<feature type="transmembrane region" description="Helical" evidence="2">
    <location>
        <begin position="427"/>
        <end position="448"/>
    </location>
</feature>
<dbReference type="Proteomes" id="UP000013988">
    <property type="component" value="Unassembled WGS sequence"/>
</dbReference>
<feature type="domain" description="Tape measure protein N-terminal" evidence="3">
    <location>
        <begin position="112"/>
        <end position="296"/>
    </location>
</feature>
<keyword evidence="2" id="KW-0812">Transmembrane</keyword>
<evidence type="ECO:0000313" key="5">
    <source>
        <dbReference type="Proteomes" id="UP000013988"/>
    </source>
</evidence>
<accession>R9C7M1</accession>